<dbReference type="NCBIfam" id="TIGR02512">
    <property type="entry name" value="FeFe_hydrog_A"/>
    <property type="match status" value="1"/>
</dbReference>
<evidence type="ECO:0000256" key="4">
    <source>
        <dbReference type="ARBA" id="ARBA00023004"/>
    </source>
</evidence>
<organism evidence="9 10">
    <name type="scientific">Candidatus Komeilibacteria bacterium CG_4_10_14_0_2_um_filter_37_10</name>
    <dbReference type="NCBI Taxonomy" id="1974470"/>
    <lineage>
        <taxon>Bacteria</taxon>
        <taxon>Candidatus Komeiliibacteriota</taxon>
    </lineage>
</organism>
<accession>A0A2M7VFR7</accession>
<evidence type="ECO:0000256" key="3">
    <source>
        <dbReference type="ARBA" id="ARBA00022723"/>
    </source>
</evidence>
<dbReference type="Gene3D" id="3.40.50.1780">
    <property type="match status" value="1"/>
</dbReference>
<dbReference type="SUPFAM" id="SSF53920">
    <property type="entry name" value="Fe-only hydrogenase"/>
    <property type="match status" value="1"/>
</dbReference>
<dbReference type="PROSITE" id="PS00198">
    <property type="entry name" value="4FE4S_FER_1"/>
    <property type="match status" value="1"/>
</dbReference>
<dbReference type="InterPro" id="IPR017900">
    <property type="entry name" value="4Fe4S_Fe_S_CS"/>
</dbReference>
<dbReference type="GO" id="GO:0008901">
    <property type="term" value="F:ferredoxin hydrogenase activity"/>
    <property type="evidence" value="ECO:0007669"/>
    <property type="project" value="InterPro"/>
</dbReference>
<dbReference type="Pfam" id="PF02906">
    <property type="entry name" value="Fe_hyd_lg_C"/>
    <property type="match status" value="1"/>
</dbReference>
<dbReference type="InterPro" id="IPR013352">
    <property type="entry name" value="Fe_hydrogenase_subset"/>
</dbReference>
<evidence type="ECO:0000256" key="5">
    <source>
        <dbReference type="ARBA" id="ARBA00023014"/>
    </source>
</evidence>
<dbReference type="SUPFAM" id="SSF54862">
    <property type="entry name" value="4Fe-4S ferredoxins"/>
    <property type="match status" value="1"/>
</dbReference>
<proteinExistence type="predicted"/>
<dbReference type="PROSITE" id="PS00641">
    <property type="entry name" value="COMPLEX1_75K_1"/>
    <property type="match status" value="1"/>
</dbReference>
<dbReference type="InterPro" id="IPR001041">
    <property type="entry name" value="2Fe-2S_ferredoxin-type"/>
</dbReference>
<evidence type="ECO:0000259" key="6">
    <source>
        <dbReference type="PROSITE" id="PS51085"/>
    </source>
</evidence>
<dbReference type="InterPro" id="IPR009016">
    <property type="entry name" value="Fe_hydrogenase"/>
</dbReference>
<dbReference type="InterPro" id="IPR036010">
    <property type="entry name" value="2Fe-2S_ferredoxin-like_sf"/>
</dbReference>
<dbReference type="Gene3D" id="3.30.70.20">
    <property type="match status" value="1"/>
</dbReference>
<dbReference type="SUPFAM" id="SSF54292">
    <property type="entry name" value="2Fe-2S ferredoxin-like"/>
    <property type="match status" value="1"/>
</dbReference>
<evidence type="ECO:0000259" key="7">
    <source>
        <dbReference type="PROSITE" id="PS51379"/>
    </source>
</evidence>
<dbReference type="GO" id="GO:0008137">
    <property type="term" value="F:NADH dehydrogenase (ubiquinone) activity"/>
    <property type="evidence" value="ECO:0007669"/>
    <property type="project" value="InterPro"/>
</dbReference>
<keyword evidence="3" id="KW-0479">Metal-binding</keyword>
<dbReference type="InterPro" id="IPR036991">
    <property type="entry name" value="Fe_hydrogenase_ssu_sf"/>
</dbReference>
<feature type="domain" description="4Fe-4S ferredoxin-type" evidence="7">
    <location>
        <begin position="145"/>
        <end position="177"/>
    </location>
</feature>
<dbReference type="GO" id="GO:0005506">
    <property type="term" value="F:iron ion binding"/>
    <property type="evidence" value="ECO:0007669"/>
    <property type="project" value="InterPro"/>
</dbReference>
<dbReference type="Pfam" id="PF13510">
    <property type="entry name" value="Fer2_4"/>
    <property type="match status" value="1"/>
</dbReference>
<dbReference type="Gene3D" id="3.10.20.740">
    <property type="match status" value="1"/>
</dbReference>
<evidence type="ECO:0000259" key="8">
    <source>
        <dbReference type="PROSITE" id="PS51839"/>
    </source>
</evidence>
<dbReference type="InterPro" id="IPR017896">
    <property type="entry name" value="4Fe4S_Fe-S-bd"/>
</dbReference>
<dbReference type="InterPro" id="IPR004108">
    <property type="entry name" value="Fe_hydrogenase_lsu_C"/>
</dbReference>
<evidence type="ECO:0000256" key="2">
    <source>
        <dbReference type="ARBA" id="ARBA00022485"/>
    </source>
</evidence>
<feature type="domain" description="4Fe-4S ferredoxin-type" evidence="7">
    <location>
        <begin position="183"/>
        <end position="213"/>
    </location>
</feature>
<dbReference type="Gene3D" id="4.10.260.20">
    <property type="entry name" value="Iron hydrogenase, small subunit"/>
    <property type="match status" value="1"/>
</dbReference>
<evidence type="ECO:0000313" key="10">
    <source>
        <dbReference type="Proteomes" id="UP000230405"/>
    </source>
</evidence>
<feature type="domain" description="4Fe-4S His(Cys)3-ligated-type" evidence="8">
    <location>
        <begin position="86"/>
        <end position="125"/>
    </location>
</feature>
<dbReference type="GO" id="GO:0042773">
    <property type="term" value="P:ATP synthesis coupled electron transport"/>
    <property type="evidence" value="ECO:0007669"/>
    <property type="project" value="InterPro"/>
</dbReference>
<dbReference type="CDD" id="cd00207">
    <property type="entry name" value="fer2"/>
    <property type="match status" value="1"/>
</dbReference>
<evidence type="ECO:0000256" key="1">
    <source>
        <dbReference type="ARBA" id="ARBA00001966"/>
    </source>
</evidence>
<gene>
    <name evidence="9" type="ORF">COX77_02050</name>
</gene>
<dbReference type="InterPro" id="IPR050340">
    <property type="entry name" value="Cytosolic_Fe-S_CAF"/>
</dbReference>
<dbReference type="InterPro" id="IPR000283">
    <property type="entry name" value="NADH_UbQ_OxRdtase_75kDa_su_CS"/>
</dbReference>
<dbReference type="InterPro" id="IPR003149">
    <property type="entry name" value="Fe_hydrogenase_ssu"/>
</dbReference>
<name>A0A2M7VFR7_9BACT</name>
<keyword evidence="5" id="KW-0411">Iron-sulfur</keyword>
<keyword evidence="4" id="KW-0408">Iron</keyword>
<comment type="cofactor">
    <cofactor evidence="1">
        <name>[4Fe-4S] cluster</name>
        <dbReference type="ChEBI" id="CHEBI:49883"/>
    </cofactor>
</comment>
<evidence type="ECO:0000313" key="9">
    <source>
        <dbReference type="EMBL" id="PIZ99269.1"/>
    </source>
</evidence>
<dbReference type="GO" id="GO:0051539">
    <property type="term" value="F:4 iron, 4 sulfur cluster binding"/>
    <property type="evidence" value="ECO:0007669"/>
    <property type="project" value="UniProtKB-KW"/>
</dbReference>
<dbReference type="Pfam" id="PF02256">
    <property type="entry name" value="Fe_hyd_SSU"/>
    <property type="match status" value="1"/>
</dbReference>
<dbReference type="PROSITE" id="PS51839">
    <property type="entry name" value="4FE4S_HC3"/>
    <property type="match status" value="1"/>
</dbReference>
<comment type="caution">
    <text evidence="9">The sequence shown here is derived from an EMBL/GenBank/DDBJ whole genome shotgun (WGS) entry which is preliminary data.</text>
</comment>
<dbReference type="PROSITE" id="PS51085">
    <property type="entry name" value="2FE2S_FER_2"/>
    <property type="match status" value="1"/>
</dbReference>
<dbReference type="InterPro" id="IPR019574">
    <property type="entry name" value="NADH_UbQ_OxRdtase_Gsu_4Fe4S-bd"/>
</dbReference>
<dbReference type="EMBL" id="PFPO01000038">
    <property type="protein sequence ID" value="PIZ99269.1"/>
    <property type="molecule type" value="Genomic_DNA"/>
</dbReference>
<reference evidence="10" key="1">
    <citation type="submission" date="2017-09" db="EMBL/GenBank/DDBJ databases">
        <title>Depth-based differentiation of microbial function through sediment-hosted aquifers and enrichment of novel symbionts in the deep terrestrial subsurface.</title>
        <authorList>
            <person name="Probst A.J."/>
            <person name="Ladd B."/>
            <person name="Jarett J.K."/>
            <person name="Geller-Mcgrath D.E."/>
            <person name="Sieber C.M.K."/>
            <person name="Emerson J.B."/>
            <person name="Anantharaman K."/>
            <person name="Thomas B.C."/>
            <person name="Malmstrom R."/>
            <person name="Stieglmeier M."/>
            <person name="Klingl A."/>
            <person name="Woyke T."/>
            <person name="Ryan C.M."/>
            <person name="Banfield J.F."/>
        </authorList>
    </citation>
    <scope>NUCLEOTIDE SEQUENCE [LARGE SCALE GENOMIC DNA]</scope>
</reference>
<dbReference type="Proteomes" id="UP000230405">
    <property type="component" value="Unassembled WGS sequence"/>
</dbReference>
<sequence length="576" mass="64317">MLLTIMPVKKVPVYINKKKYLALPGESMLSVAQRNKIDIPHLCWHEDLPVFGGCRICLVEDSDGKVLTSCTLRATKDLAITTDTKDVQQLRQQNLQLLLANHQANCWRCQQKFDCPTNKLIEKYQLDFSAIIKTKIKEKIQKLNVAAEINPAACIACNQCASICDQIGIGYLQLVDQGTLTTVETSKDAKVDCIYCGQCTAHCPVSAVHEQNQLADVIDSIEDNKKIVIAQMAPSVRCSIGEEFGLAPGTDLTGQCYTALRQLGFDYVFDVNMGADITTLVEAAELLKRLKENKNLPMFTACCPAWVKYVEFYHPELINNLTSARSPHIHSGGAYKTWWAREEGVKPKNIVVVSIMPCTSKKYEARHTKLKINGLWPVDHVITTREFAVWLKQRRIDLDQLPVSDVDLPGQYSGAGAIYGASGGVMESALRTAYEQYTGKALKKLEFKQVRGRQGIKKAEIDFGDRQLKVAVAATVRNAALLIAELKNDPQAYQYIEVMACPGGCIGGGGQPIPHTQKIVSQRTAGLYRHDSKMKVRKAHDNPVVQDFMNNYIAKLTRQEQERILFTTYTVKKKFD</sequence>
<dbReference type="AlphaFoldDB" id="A0A2M7VFR7"/>
<dbReference type="PROSITE" id="PS51379">
    <property type="entry name" value="4FE4S_FER_2"/>
    <property type="match status" value="2"/>
</dbReference>
<dbReference type="SMART" id="SM00902">
    <property type="entry name" value="Fe_hyd_SSU"/>
    <property type="match status" value="1"/>
</dbReference>
<feature type="domain" description="2Fe-2S ferredoxin-type" evidence="6">
    <location>
        <begin position="9"/>
        <end position="86"/>
    </location>
</feature>
<protein>
    <submittedName>
        <fullName evidence="9">Ferredoxin</fullName>
    </submittedName>
</protein>
<dbReference type="GO" id="GO:0016020">
    <property type="term" value="C:membrane"/>
    <property type="evidence" value="ECO:0007669"/>
    <property type="project" value="InterPro"/>
</dbReference>
<keyword evidence="2" id="KW-0004">4Fe-4S</keyword>
<dbReference type="PANTHER" id="PTHR11615">
    <property type="entry name" value="NITRATE, FORMATE, IRON DEHYDROGENASE"/>
    <property type="match status" value="1"/>
</dbReference>
<dbReference type="Gene3D" id="3.40.950.10">
    <property type="entry name" value="Fe-only Hydrogenase (Larger Subunit), Chain L, domain 3"/>
    <property type="match status" value="1"/>
</dbReference>